<accession>A0A820HFQ0</accession>
<dbReference type="EMBL" id="CAJOBB010013757">
    <property type="protein sequence ID" value="CAF4295391.1"/>
    <property type="molecule type" value="Genomic_DNA"/>
</dbReference>
<comment type="caution">
    <text evidence="1">The sequence shown here is derived from an EMBL/GenBank/DDBJ whole genome shotgun (WGS) entry which is preliminary data.</text>
</comment>
<gene>
    <name evidence="1" type="ORF">KXQ929_LOCUS45227</name>
</gene>
<organism evidence="1 2">
    <name type="scientific">Adineta steineri</name>
    <dbReference type="NCBI Taxonomy" id="433720"/>
    <lineage>
        <taxon>Eukaryota</taxon>
        <taxon>Metazoa</taxon>
        <taxon>Spiralia</taxon>
        <taxon>Gnathifera</taxon>
        <taxon>Rotifera</taxon>
        <taxon>Eurotatoria</taxon>
        <taxon>Bdelloidea</taxon>
        <taxon>Adinetida</taxon>
        <taxon>Adinetidae</taxon>
        <taxon>Adineta</taxon>
    </lineage>
</organism>
<evidence type="ECO:0000313" key="1">
    <source>
        <dbReference type="EMBL" id="CAF4295391.1"/>
    </source>
</evidence>
<protein>
    <submittedName>
        <fullName evidence="1">Uncharacterized protein</fullName>
    </submittedName>
</protein>
<name>A0A820HFQ0_9BILA</name>
<sequence length="130" mass="14954">MHQSIDYLREIQLDIEIENMEAFLEWLVIDIKKEETNTIKNSNLNQKEVVSAIISKATEWFEKQLTKNNVQIKLSSKKLSHFLTFIDHMGNIYVSNENSHQIMRWSPGAIEGTPIVGEIRSGSGPTRLII</sequence>
<evidence type="ECO:0000313" key="2">
    <source>
        <dbReference type="Proteomes" id="UP000663868"/>
    </source>
</evidence>
<reference evidence="1" key="1">
    <citation type="submission" date="2021-02" db="EMBL/GenBank/DDBJ databases">
        <authorList>
            <person name="Nowell W R."/>
        </authorList>
    </citation>
    <scope>NUCLEOTIDE SEQUENCE</scope>
</reference>
<dbReference type="AlphaFoldDB" id="A0A820HFQ0"/>
<proteinExistence type="predicted"/>
<dbReference type="Proteomes" id="UP000663868">
    <property type="component" value="Unassembled WGS sequence"/>
</dbReference>